<dbReference type="InterPro" id="IPR027417">
    <property type="entry name" value="P-loop_NTPase"/>
</dbReference>
<dbReference type="PANTHER" id="PTHR42794:SF1">
    <property type="entry name" value="HEMIN IMPORT ATP-BINDING PROTEIN HMUV"/>
    <property type="match status" value="1"/>
</dbReference>
<evidence type="ECO:0000256" key="3">
    <source>
        <dbReference type="ARBA" id="ARBA00022840"/>
    </source>
</evidence>
<keyword evidence="1" id="KW-0813">Transport</keyword>
<dbReference type="InterPro" id="IPR003439">
    <property type="entry name" value="ABC_transporter-like_ATP-bd"/>
</dbReference>
<dbReference type="NCBIfam" id="NF010068">
    <property type="entry name" value="PRK13548.1"/>
    <property type="match status" value="1"/>
</dbReference>
<dbReference type="InterPro" id="IPR003593">
    <property type="entry name" value="AAA+_ATPase"/>
</dbReference>
<proteinExistence type="predicted"/>
<dbReference type="CDD" id="cd03214">
    <property type="entry name" value="ABC_Iron-Siderophores_B12_Hemin"/>
    <property type="match status" value="1"/>
</dbReference>
<accession>A0ABW4IFC0</accession>
<keyword evidence="8" id="KW-1185">Reference proteome</keyword>
<evidence type="ECO:0000256" key="5">
    <source>
        <dbReference type="ARBA" id="ARBA00037066"/>
    </source>
</evidence>
<keyword evidence="2" id="KW-0547">Nucleotide-binding</keyword>
<protein>
    <submittedName>
        <fullName evidence="7">Heme ABC transporter ATP-binding protein</fullName>
    </submittedName>
</protein>
<dbReference type="SMART" id="SM00382">
    <property type="entry name" value="AAA"/>
    <property type="match status" value="1"/>
</dbReference>
<dbReference type="SUPFAM" id="SSF52540">
    <property type="entry name" value="P-loop containing nucleoside triphosphate hydrolases"/>
    <property type="match status" value="1"/>
</dbReference>
<feature type="domain" description="ABC transporter" evidence="6">
    <location>
        <begin position="2"/>
        <end position="239"/>
    </location>
</feature>
<reference evidence="8" key="1">
    <citation type="journal article" date="2019" name="Int. J. Syst. Evol. Microbiol.">
        <title>The Global Catalogue of Microorganisms (GCM) 10K type strain sequencing project: providing services to taxonomists for standard genome sequencing and annotation.</title>
        <authorList>
            <consortium name="The Broad Institute Genomics Platform"/>
            <consortium name="The Broad Institute Genome Sequencing Center for Infectious Disease"/>
            <person name="Wu L."/>
            <person name="Ma J."/>
        </authorList>
    </citation>
    <scope>NUCLEOTIDE SEQUENCE [LARGE SCALE GENOMIC DNA]</scope>
    <source>
        <strain evidence="8">CCUG 53762</strain>
    </source>
</reference>
<dbReference type="PANTHER" id="PTHR42794">
    <property type="entry name" value="HEMIN IMPORT ATP-BINDING PROTEIN HMUV"/>
    <property type="match status" value="1"/>
</dbReference>
<dbReference type="RefSeq" id="WP_379663535.1">
    <property type="nucleotide sequence ID" value="NZ_JBHUDG010000042.1"/>
</dbReference>
<dbReference type="Gene3D" id="3.40.50.300">
    <property type="entry name" value="P-loop containing nucleotide triphosphate hydrolases"/>
    <property type="match status" value="1"/>
</dbReference>
<evidence type="ECO:0000313" key="8">
    <source>
        <dbReference type="Proteomes" id="UP001597118"/>
    </source>
</evidence>
<gene>
    <name evidence="7" type="ORF">ACFSAH_14925</name>
</gene>
<keyword evidence="4" id="KW-1278">Translocase</keyword>
<comment type="function">
    <text evidence="5">Part of the ABC transporter complex HmuTUV involved in hemin import. Responsible for energy coupling to the transport system.</text>
</comment>
<dbReference type="Proteomes" id="UP001597118">
    <property type="component" value="Unassembled WGS sequence"/>
</dbReference>
<evidence type="ECO:0000259" key="6">
    <source>
        <dbReference type="PROSITE" id="PS50893"/>
    </source>
</evidence>
<dbReference type="PROSITE" id="PS50893">
    <property type="entry name" value="ABC_TRANSPORTER_2"/>
    <property type="match status" value="1"/>
</dbReference>
<evidence type="ECO:0000256" key="4">
    <source>
        <dbReference type="ARBA" id="ARBA00022967"/>
    </source>
</evidence>
<evidence type="ECO:0000256" key="1">
    <source>
        <dbReference type="ARBA" id="ARBA00022448"/>
    </source>
</evidence>
<keyword evidence="3 7" id="KW-0067">ATP-binding</keyword>
<name>A0ABW4IFC0_9SPHI</name>
<evidence type="ECO:0000313" key="7">
    <source>
        <dbReference type="EMBL" id="MFD1631167.1"/>
    </source>
</evidence>
<sequence>MLIVDNVSLKAGERSLIKNVSFTLHPGELLAVLGANGAGKSTLLKIISGEKKKFEGNVFLYGKNVNVYSIKELARKRTVLNQKNVVNIDFLCQEIVLMGRYPYFTNVPKESDLKIVEEAMEICGVSHLTDRSYLTLSGGEQQRIQYARVLSQIWDQKEALILLDEPVTGMDIQFQHQTLAIAKALTKKGYMVIAVLHELNLAAQYASRILMLKNGRKWKDGNAYEVLNQKNIYAVFNIDCQVNIDEDTLSVYIQNKMVVLDADDFCNPLK</sequence>
<dbReference type="GO" id="GO:0005524">
    <property type="term" value="F:ATP binding"/>
    <property type="evidence" value="ECO:0007669"/>
    <property type="project" value="UniProtKB-KW"/>
</dbReference>
<comment type="caution">
    <text evidence="7">The sequence shown here is derived from an EMBL/GenBank/DDBJ whole genome shotgun (WGS) entry which is preliminary data.</text>
</comment>
<dbReference type="Pfam" id="PF00005">
    <property type="entry name" value="ABC_tran"/>
    <property type="match status" value="1"/>
</dbReference>
<dbReference type="EMBL" id="JBHUDG010000042">
    <property type="protein sequence ID" value="MFD1631167.1"/>
    <property type="molecule type" value="Genomic_DNA"/>
</dbReference>
<evidence type="ECO:0000256" key="2">
    <source>
        <dbReference type="ARBA" id="ARBA00022741"/>
    </source>
</evidence>
<organism evidence="7 8">
    <name type="scientific">Pseudopedobacter beijingensis</name>
    <dbReference type="NCBI Taxonomy" id="1207056"/>
    <lineage>
        <taxon>Bacteria</taxon>
        <taxon>Pseudomonadati</taxon>
        <taxon>Bacteroidota</taxon>
        <taxon>Sphingobacteriia</taxon>
        <taxon>Sphingobacteriales</taxon>
        <taxon>Sphingobacteriaceae</taxon>
        <taxon>Pseudopedobacter</taxon>
    </lineage>
</organism>